<dbReference type="AlphaFoldDB" id="A0A1X6N0G6"/>
<sequence>MSDGVGFTSDKQHCTTVRRVSKSNSRSNVEPQVNMGQLVLVHSDEMLEFQLHILVSLTKKYPQHLHVERVEISRESVTRPRQAKARYVTRHLRDRDPTRRGMPLDVFRPSPLTAHHTHSVPLRSPSLHSMPPKRKSDADSSAPAKKARASTAHASAAALVHTILADPDAFPIPDDAVAVRASFAALAEYARSLEGAGAAAISNAGSSTVRAKTQEELEAAAEKIRKAAHSGIRKQMTDSMQWKLSCKTGAAKWAYDGICPDPEVFGALLGLGGPPKFKQKKMSREEFEGHIGSCEASVRYDTLGITSADVNIRWSDTGEFKFSGSYESFGGSANARITHTTRALLCSDGNGLVTMVKLHSTPAP</sequence>
<reference evidence="2 3" key="1">
    <citation type="submission" date="2017-04" db="EMBL/GenBank/DDBJ databases">
        <title>Genome Sequence of the Model Brown-Rot Fungus Postia placenta SB12.</title>
        <authorList>
            <consortium name="DOE Joint Genome Institute"/>
            <person name="Gaskell J."/>
            <person name="Kersten P."/>
            <person name="Larrondo L.F."/>
            <person name="Canessa P."/>
            <person name="Martinez D."/>
            <person name="Hibbett D."/>
            <person name="Schmoll M."/>
            <person name="Kubicek C.P."/>
            <person name="Martinez A.T."/>
            <person name="Yadav J."/>
            <person name="Master E."/>
            <person name="Magnuson J.K."/>
            <person name="James T."/>
            <person name="Yaver D."/>
            <person name="Berka R."/>
            <person name="Labutti K."/>
            <person name="Lipzen A."/>
            <person name="Aerts A."/>
            <person name="Barry K."/>
            <person name="Henrissat B."/>
            <person name="Blanchette R."/>
            <person name="Grigoriev I."/>
            <person name="Cullen D."/>
        </authorList>
    </citation>
    <scope>NUCLEOTIDE SEQUENCE [LARGE SCALE GENOMIC DNA]</scope>
    <source>
        <strain evidence="2 3">MAD-698-R-SB12</strain>
    </source>
</reference>
<keyword evidence="3" id="KW-1185">Reference proteome</keyword>
<dbReference type="OrthoDB" id="5370359at2759"/>
<proteinExistence type="predicted"/>
<name>A0A1X6N0G6_9APHY</name>
<organism evidence="2 3">
    <name type="scientific">Postia placenta MAD-698-R-SB12</name>
    <dbReference type="NCBI Taxonomy" id="670580"/>
    <lineage>
        <taxon>Eukaryota</taxon>
        <taxon>Fungi</taxon>
        <taxon>Dikarya</taxon>
        <taxon>Basidiomycota</taxon>
        <taxon>Agaricomycotina</taxon>
        <taxon>Agaricomycetes</taxon>
        <taxon>Polyporales</taxon>
        <taxon>Adustoporiaceae</taxon>
        <taxon>Rhodonia</taxon>
    </lineage>
</organism>
<dbReference type="RefSeq" id="XP_024338774.1">
    <property type="nucleotide sequence ID" value="XM_024479041.1"/>
</dbReference>
<accession>A0A1X6N0G6</accession>
<feature type="region of interest" description="Disordered" evidence="1">
    <location>
        <begin position="94"/>
        <end position="149"/>
    </location>
</feature>
<gene>
    <name evidence="2" type="ORF">POSPLADRAFT_1046470</name>
</gene>
<dbReference type="EMBL" id="KZ110597">
    <property type="protein sequence ID" value="OSX61980.1"/>
    <property type="molecule type" value="Genomic_DNA"/>
</dbReference>
<dbReference type="GeneID" id="36323991"/>
<evidence type="ECO:0000313" key="2">
    <source>
        <dbReference type="EMBL" id="OSX61980.1"/>
    </source>
</evidence>
<protein>
    <submittedName>
        <fullName evidence="2">Uncharacterized protein</fullName>
    </submittedName>
</protein>
<feature type="compositionally biased region" description="Low complexity" evidence="1">
    <location>
        <begin position="139"/>
        <end position="149"/>
    </location>
</feature>
<dbReference type="Proteomes" id="UP000194127">
    <property type="component" value="Unassembled WGS sequence"/>
</dbReference>
<evidence type="ECO:0000313" key="3">
    <source>
        <dbReference type="Proteomes" id="UP000194127"/>
    </source>
</evidence>
<evidence type="ECO:0000256" key="1">
    <source>
        <dbReference type="SAM" id="MobiDB-lite"/>
    </source>
</evidence>